<comment type="catalytic activity">
    <reaction evidence="9">
        <text>CMP + ATP = CDP + ADP</text>
        <dbReference type="Rhea" id="RHEA:11600"/>
        <dbReference type="ChEBI" id="CHEBI:30616"/>
        <dbReference type="ChEBI" id="CHEBI:58069"/>
        <dbReference type="ChEBI" id="CHEBI:60377"/>
        <dbReference type="ChEBI" id="CHEBI:456216"/>
        <dbReference type="EC" id="2.7.4.14"/>
    </reaction>
</comment>
<evidence type="ECO:0000313" key="11">
    <source>
        <dbReference type="Proteomes" id="UP000007797"/>
    </source>
</evidence>
<dbReference type="GO" id="GO:0033862">
    <property type="term" value="F:UMP kinase activity"/>
    <property type="evidence" value="ECO:0007669"/>
    <property type="project" value="EnsemblProtists"/>
</dbReference>
<comment type="cofactor">
    <cofactor evidence="9">
        <name>Mg(2+)</name>
        <dbReference type="ChEBI" id="CHEBI:18420"/>
    </cofactor>
    <text evidence="9">Binds 1 Mg(2+) ion per monomer.</text>
</comment>
<comment type="similarity">
    <text evidence="9">Belongs to the adenylate kinase family. UMP-CMP kinase subfamily.</text>
</comment>
<dbReference type="GO" id="GO:0000287">
    <property type="term" value="F:magnesium ion binding"/>
    <property type="evidence" value="ECO:0007669"/>
    <property type="project" value="EnsemblProtists"/>
</dbReference>
<dbReference type="STRING" id="1054147.F4PM66"/>
<dbReference type="InterPro" id="IPR000850">
    <property type="entry name" value="Adenylat/UMP-CMP_kin"/>
</dbReference>
<dbReference type="GO" id="GO:0005524">
    <property type="term" value="F:ATP binding"/>
    <property type="evidence" value="ECO:0007669"/>
    <property type="project" value="UniProtKB-KW"/>
</dbReference>
<protein>
    <recommendedName>
        <fullName evidence="9">UMP-CMP kinase</fullName>
        <ecNumber evidence="9">2.7.4.14</ecNumber>
    </recommendedName>
    <alternativeName>
        <fullName evidence="9">Deoxycytidylate kinase</fullName>
        <shortName evidence="9">CK</shortName>
        <shortName evidence="9">dCMP kinase</shortName>
    </alternativeName>
    <alternativeName>
        <fullName evidence="9">Uridine monophosphate/cytidine monophosphate kinase</fullName>
        <shortName evidence="9">UMP/CMP kinase</shortName>
        <shortName evidence="9">UMP/CMPK</shortName>
    </alternativeName>
</protein>
<dbReference type="GO" id="GO:0005634">
    <property type="term" value="C:nucleus"/>
    <property type="evidence" value="ECO:0007669"/>
    <property type="project" value="UniProtKB-SubCell"/>
</dbReference>
<evidence type="ECO:0000256" key="3">
    <source>
        <dbReference type="ARBA" id="ARBA00022741"/>
    </source>
</evidence>
<comment type="caution">
    <text evidence="9">Lacks conserved residue(s) required for the propagation of feature annotation.</text>
</comment>
<keyword evidence="5 9" id="KW-0067">ATP-binding</keyword>
<evidence type="ECO:0000256" key="6">
    <source>
        <dbReference type="ARBA" id="ARBA00022975"/>
    </source>
</evidence>
<dbReference type="GO" id="GO:0036430">
    <property type="term" value="F:CMP kinase activity"/>
    <property type="evidence" value="ECO:0007669"/>
    <property type="project" value="RHEA"/>
</dbReference>
<dbReference type="GO" id="GO:0006225">
    <property type="term" value="P:UDP biosynthetic process"/>
    <property type="evidence" value="ECO:0007669"/>
    <property type="project" value="EnsemblProtists"/>
</dbReference>
<dbReference type="AlphaFoldDB" id="F4PM66"/>
<proteinExistence type="inferred from homology"/>
<dbReference type="OMA" id="EQTMPVI"/>
<feature type="binding site" evidence="9">
    <location>
        <begin position="41"/>
        <end position="46"/>
    </location>
    <ligand>
        <name>ATP</name>
        <dbReference type="ChEBI" id="CHEBI:30616"/>
    </ligand>
</feature>
<feature type="binding site" evidence="9">
    <location>
        <begin position="88"/>
        <end position="90"/>
    </location>
    <ligand>
        <name>a ribonucleoside 5'-phosphate</name>
        <dbReference type="ChEBI" id="CHEBI:58043"/>
    </ligand>
</feature>
<dbReference type="PROSITE" id="PS00113">
    <property type="entry name" value="ADENYLATE_KINASE"/>
    <property type="match status" value="1"/>
</dbReference>
<dbReference type="SUPFAM" id="SSF52540">
    <property type="entry name" value="P-loop containing nucleoside triphosphate hydrolases"/>
    <property type="match status" value="1"/>
</dbReference>
<dbReference type="OrthoDB" id="442176at2759"/>
<dbReference type="GO" id="GO:0006207">
    <property type="term" value="P:'de novo' pyrimidine nucleobase biosynthetic process"/>
    <property type="evidence" value="ECO:0007669"/>
    <property type="project" value="InterPro"/>
</dbReference>
<evidence type="ECO:0000256" key="4">
    <source>
        <dbReference type="ARBA" id="ARBA00022777"/>
    </source>
</evidence>
<evidence type="ECO:0000256" key="2">
    <source>
        <dbReference type="ARBA" id="ARBA00022679"/>
    </source>
</evidence>
<dbReference type="GO" id="GO:0046705">
    <property type="term" value="P:CDP biosynthetic process"/>
    <property type="evidence" value="ECO:0007669"/>
    <property type="project" value="EnsemblProtists"/>
</dbReference>
<gene>
    <name evidence="9 10" type="primary">pyrK</name>
    <name evidence="10" type="ORF">DFA_05699</name>
</gene>
<dbReference type="HAMAP" id="MF_00235">
    <property type="entry name" value="Adenylate_kinase_Adk"/>
    <property type="match status" value="1"/>
</dbReference>
<keyword evidence="2 9" id="KW-0808">Transferase</keyword>
<evidence type="ECO:0000256" key="9">
    <source>
        <dbReference type="HAMAP-Rule" id="MF_03172"/>
    </source>
</evidence>
<dbReference type="Proteomes" id="UP000007797">
    <property type="component" value="Unassembled WGS sequence"/>
</dbReference>
<dbReference type="InterPro" id="IPR027417">
    <property type="entry name" value="P-loop_NTPase"/>
</dbReference>
<feature type="binding site" evidence="9">
    <location>
        <begin position="115"/>
        <end position="118"/>
    </location>
    <ligand>
        <name>a ribonucleoside 5'-phosphate</name>
        <dbReference type="ChEBI" id="CHEBI:58043"/>
    </ligand>
</feature>
<feature type="binding site" evidence="9">
    <location>
        <position position="122"/>
    </location>
    <ligand>
        <name>CMP</name>
        <dbReference type="ChEBI" id="CHEBI:60377"/>
    </ligand>
</feature>
<dbReference type="GO" id="GO:0036431">
    <property type="term" value="F:dCMP kinase activity"/>
    <property type="evidence" value="ECO:0007669"/>
    <property type="project" value="RHEA"/>
</dbReference>
<name>F4PM66_CACFS</name>
<evidence type="ECO:0000256" key="7">
    <source>
        <dbReference type="ARBA" id="ARBA00023242"/>
    </source>
</evidence>
<accession>F4PM66</accession>
<comment type="subunit">
    <text evidence="9">Monomer.</text>
</comment>
<dbReference type="HAMAP" id="MF_03172">
    <property type="entry name" value="Adenylate_kinase_UMP_CMP_kin"/>
    <property type="match status" value="1"/>
</dbReference>
<evidence type="ECO:0000313" key="10">
    <source>
        <dbReference type="EMBL" id="EGG23566.1"/>
    </source>
</evidence>
<keyword evidence="11" id="KW-1185">Reference proteome</keyword>
<feature type="binding site" evidence="9">
    <location>
        <position position="162"/>
    </location>
    <ligand>
        <name>a ribonucleoside 5'-phosphate</name>
        <dbReference type="ChEBI" id="CHEBI:58043"/>
    </ligand>
</feature>
<dbReference type="InterPro" id="IPR006266">
    <property type="entry name" value="UMP_CMP_kinase"/>
</dbReference>
<sequence>MESKIIDKSTTSSDKMMNRLTNIISTISKKPGVVFVLGGPGSGKGTQCAKIVQEFGYVHLSAGDLLREEQASGSKNGDMIATMIKNGEIVPSVVTVNLLKDRILRDPSKNYLVDGFPRNEENNNSWTDNMKDIVDTKFVLFFDCPEQVMTERLLGRGVSSGRTDDNLESIKKRFVTFNNQTKLVVDYYGKQSRVKIVDSNRHVDQVFDDVKKIFSSL</sequence>
<dbReference type="GO" id="GO:0043100">
    <property type="term" value="P:pyrimidine nucleobase salvage"/>
    <property type="evidence" value="ECO:0007669"/>
    <property type="project" value="EnsemblProtists"/>
</dbReference>
<dbReference type="EC" id="2.7.4.14" evidence="9"/>
<keyword evidence="1 9" id="KW-0963">Cytoplasm</keyword>
<feature type="binding site" evidence="9">
    <location>
        <position position="201"/>
    </location>
    <ligand>
        <name>ATP</name>
        <dbReference type="ChEBI" id="CHEBI:30616"/>
    </ligand>
</feature>
<feature type="binding site" evidence="9">
    <location>
        <position position="67"/>
    </location>
    <ligand>
        <name>a ribonucleoside 5'-phosphate</name>
        <dbReference type="ChEBI" id="CHEBI:58043"/>
    </ligand>
</feature>
<evidence type="ECO:0000256" key="8">
    <source>
        <dbReference type="ARBA" id="ARBA00048116"/>
    </source>
</evidence>
<dbReference type="RefSeq" id="XP_004361417.1">
    <property type="nucleotide sequence ID" value="XM_004361360.1"/>
</dbReference>
<comment type="catalytic activity">
    <reaction evidence="9">
        <text>dCMP + ATP = dCDP + ADP</text>
        <dbReference type="Rhea" id="RHEA:25094"/>
        <dbReference type="ChEBI" id="CHEBI:30616"/>
        <dbReference type="ChEBI" id="CHEBI:57566"/>
        <dbReference type="ChEBI" id="CHEBI:58593"/>
        <dbReference type="ChEBI" id="CHEBI:456216"/>
        <dbReference type="EC" id="2.7.4.14"/>
    </reaction>
</comment>
<dbReference type="GO" id="GO:0005737">
    <property type="term" value="C:cytoplasm"/>
    <property type="evidence" value="ECO:0007669"/>
    <property type="project" value="UniProtKB-SubCell"/>
</dbReference>
<dbReference type="CDD" id="cd01428">
    <property type="entry name" value="ADK"/>
    <property type="match status" value="1"/>
</dbReference>
<comment type="catalytic activity">
    <reaction evidence="8 9">
        <text>UMP + ATP = UDP + ADP</text>
        <dbReference type="Rhea" id="RHEA:24400"/>
        <dbReference type="ChEBI" id="CHEBI:30616"/>
        <dbReference type="ChEBI" id="CHEBI:57865"/>
        <dbReference type="ChEBI" id="CHEBI:58223"/>
        <dbReference type="ChEBI" id="CHEBI:456216"/>
        <dbReference type="EC" id="2.7.4.14"/>
    </reaction>
</comment>
<comment type="function">
    <text evidence="9">Catalyzes the phosphorylation of pyrimidine nucleoside monophosphates at the expense of ATP. Plays an important role in de novo pyrimidine nucleotide biosynthesis. Has preference for UMP and CMP as phosphate acceptors.</text>
</comment>
<keyword evidence="3 9" id="KW-0547">Nucleotide-binding</keyword>
<comment type="domain">
    <text evidence="9">Consists of three domains, a large central CORE domain and two small peripheral domains, NMPbind and LID, which undergo movements during catalysis. The LID domain closes over the site of phosphoryl transfer upon ATP binding. Assembling and dissambling the active center during each catalytic cycle provides an effective means to prevent ATP hydrolysis.</text>
</comment>
<feature type="binding site" evidence="9">
    <location>
        <position position="156"/>
    </location>
    <ligand>
        <name>ATP</name>
        <dbReference type="ChEBI" id="CHEBI:30616"/>
    </ligand>
</feature>
<evidence type="ECO:0000256" key="1">
    <source>
        <dbReference type="ARBA" id="ARBA00022490"/>
    </source>
</evidence>
<dbReference type="KEGG" id="dfa:DFA_05699"/>
<dbReference type="GO" id="GO:0043173">
    <property type="term" value="P:nucleotide salvage"/>
    <property type="evidence" value="ECO:0007669"/>
    <property type="project" value="EnsemblProtists"/>
</dbReference>
<keyword evidence="6 9" id="KW-0665">Pyrimidine biosynthesis</keyword>
<dbReference type="EMBL" id="GL883008">
    <property type="protein sequence ID" value="EGG23566.1"/>
    <property type="molecule type" value="Genomic_DNA"/>
</dbReference>
<dbReference type="PRINTS" id="PR00094">
    <property type="entry name" value="ADENYLTKNASE"/>
</dbReference>
<organism evidence="10 11">
    <name type="scientific">Cavenderia fasciculata</name>
    <name type="common">Slime mold</name>
    <name type="synonym">Dictyostelium fasciculatum</name>
    <dbReference type="NCBI Taxonomy" id="261658"/>
    <lineage>
        <taxon>Eukaryota</taxon>
        <taxon>Amoebozoa</taxon>
        <taxon>Evosea</taxon>
        <taxon>Eumycetozoa</taxon>
        <taxon>Dictyostelia</taxon>
        <taxon>Acytosteliales</taxon>
        <taxon>Cavenderiaceae</taxon>
        <taxon>Cavenderia</taxon>
    </lineage>
</organism>
<dbReference type="InterPro" id="IPR033690">
    <property type="entry name" value="Adenylat_kinase_CS"/>
</dbReference>
<dbReference type="NCBIfam" id="TIGR01359">
    <property type="entry name" value="UMP_CMP_kin_fam"/>
    <property type="match status" value="1"/>
</dbReference>
<dbReference type="PANTHER" id="PTHR23359">
    <property type="entry name" value="NUCLEOTIDE KINASE"/>
    <property type="match status" value="1"/>
</dbReference>
<evidence type="ECO:0000256" key="5">
    <source>
        <dbReference type="ARBA" id="ARBA00022840"/>
    </source>
</evidence>
<dbReference type="GeneID" id="14875295"/>
<keyword evidence="4 9" id="KW-0418">Kinase</keyword>
<comment type="subcellular location">
    <subcellularLocation>
        <location evidence="9">Cytoplasm</location>
    </subcellularLocation>
    <subcellularLocation>
        <location evidence="9">Nucleus</location>
    </subcellularLocation>
</comment>
<keyword evidence="7 9" id="KW-0539">Nucleus</keyword>
<dbReference type="Pfam" id="PF00406">
    <property type="entry name" value="ADK"/>
    <property type="match status" value="1"/>
</dbReference>
<feature type="region of interest" description="LID" evidence="9">
    <location>
        <begin position="155"/>
        <end position="165"/>
    </location>
</feature>
<dbReference type="FunFam" id="3.40.50.300:FF:000315">
    <property type="entry name" value="Adenylate kinase 1"/>
    <property type="match status" value="1"/>
</dbReference>
<dbReference type="Gene3D" id="3.40.50.300">
    <property type="entry name" value="P-loop containing nucleotide triphosphate hydrolases"/>
    <property type="match status" value="1"/>
</dbReference>
<feature type="binding site" evidence="9">
    <location>
        <position position="173"/>
    </location>
    <ligand>
        <name>a ribonucleoside 5'-phosphate</name>
        <dbReference type="ChEBI" id="CHEBI:58043"/>
    </ligand>
</feature>
<reference evidence="11" key="1">
    <citation type="journal article" date="2011" name="Genome Res.">
        <title>Phylogeny-wide analysis of social amoeba genomes highlights ancient origins for complex intercellular communication.</title>
        <authorList>
            <person name="Heidel A.J."/>
            <person name="Lawal H.M."/>
            <person name="Felder M."/>
            <person name="Schilde C."/>
            <person name="Helps N.R."/>
            <person name="Tunggal B."/>
            <person name="Rivero F."/>
            <person name="John U."/>
            <person name="Schleicher M."/>
            <person name="Eichinger L."/>
            <person name="Platzer M."/>
            <person name="Noegel A.A."/>
            <person name="Schaap P."/>
            <person name="Gloeckner G."/>
        </authorList>
    </citation>
    <scope>NUCLEOTIDE SEQUENCE [LARGE SCALE GENOMIC DNA]</scope>
    <source>
        <strain evidence="11">SH3</strain>
    </source>
</reference>